<dbReference type="PANTHER" id="PTHR45631">
    <property type="entry name" value="OS07G0107800 PROTEIN-RELATED"/>
    <property type="match status" value="1"/>
</dbReference>
<dbReference type="Pfam" id="PF12819">
    <property type="entry name" value="Malectin_like"/>
    <property type="match status" value="1"/>
</dbReference>
<keyword evidence="3 6" id="KW-0732">Signal</keyword>
<comment type="subcellular location">
    <subcellularLocation>
        <location evidence="1">Membrane</location>
        <topology evidence="1">Single-pass membrane protein</topology>
    </subcellularLocation>
</comment>
<gene>
    <name evidence="8" type="ORF">Pyn_30144</name>
</gene>
<evidence type="ECO:0000313" key="9">
    <source>
        <dbReference type="Proteomes" id="UP000250321"/>
    </source>
</evidence>
<feature type="signal peptide" evidence="6">
    <location>
        <begin position="1"/>
        <end position="24"/>
    </location>
</feature>
<evidence type="ECO:0000256" key="6">
    <source>
        <dbReference type="SAM" id="SignalP"/>
    </source>
</evidence>
<dbReference type="OrthoDB" id="2017114at2759"/>
<name>A0A314XJW4_PRUYE</name>
<sequence>MLGKLSHFLYPLLGLIAVILVVHGQDQTGFINIDCGLPPNSSYNEQTTGLFYISDATVVDTGESKLLLEQDRGLNPQYVWYLRYFPEGKRNCYTINVTSGTKYLIRATFLYGDYDGQNKASEFDLHLGSNLWDTVYSNNTIKEIIHVPLQSYIQVCLVNTGSGTPFISAIELRPLNNTLYPTQMGP</sequence>
<keyword evidence="5" id="KW-0472">Membrane</keyword>
<evidence type="ECO:0000256" key="3">
    <source>
        <dbReference type="ARBA" id="ARBA00022729"/>
    </source>
</evidence>
<feature type="domain" description="Malectin-like" evidence="7">
    <location>
        <begin position="33"/>
        <end position="183"/>
    </location>
</feature>
<keyword evidence="4" id="KW-1133">Transmembrane helix</keyword>
<evidence type="ECO:0000256" key="1">
    <source>
        <dbReference type="ARBA" id="ARBA00004167"/>
    </source>
</evidence>
<reference evidence="8 9" key="1">
    <citation type="submission" date="2018-02" db="EMBL/GenBank/DDBJ databases">
        <title>Draft genome of wild Prunus yedoensis var. nudiflora.</title>
        <authorList>
            <person name="Baek S."/>
            <person name="Kim J.-H."/>
            <person name="Choi K."/>
            <person name="Kim G.-B."/>
            <person name="Cho A."/>
            <person name="Jang H."/>
            <person name="Shin C.-H."/>
            <person name="Yu H.-J."/>
            <person name="Mun J.-H."/>
        </authorList>
    </citation>
    <scope>NUCLEOTIDE SEQUENCE [LARGE SCALE GENOMIC DNA]</scope>
    <source>
        <strain evidence="9">cv. Jeju island</strain>
        <tissue evidence="8">Leaf</tissue>
    </source>
</reference>
<keyword evidence="8" id="KW-0675">Receptor</keyword>
<dbReference type="Proteomes" id="UP000250321">
    <property type="component" value="Unassembled WGS sequence"/>
</dbReference>
<evidence type="ECO:0000256" key="5">
    <source>
        <dbReference type="ARBA" id="ARBA00023136"/>
    </source>
</evidence>
<evidence type="ECO:0000256" key="2">
    <source>
        <dbReference type="ARBA" id="ARBA00022692"/>
    </source>
</evidence>
<accession>A0A314XJW4</accession>
<dbReference type="STRING" id="2094558.A0A314XJW4"/>
<organism evidence="8 9">
    <name type="scientific">Prunus yedoensis var. nudiflora</name>
    <dbReference type="NCBI Taxonomy" id="2094558"/>
    <lineage>
        <taxon>Eukaryota</taxon>
        <taxon>Viridiplantae</taxon>
        <taxon>Streptophyta</taxon>
        <taxon>Embryophyta</taxon>
        <taxon>Tracheophyta</taxon>
        <taxon>Spermatophyta</taxon>
        <taxon>Magnoliopsida</taxon>
        <taxon>eudicotyledons</taxon>
        <taxon>Gunneridae</taxon>
        <taxon>Pentapetalae</taxon>
        <taxon>rosids</taxon>
        <taxon>fabids</taxon>
        <taxon>Rosales</taxon>
        <taxon>Rosaceae</taxon>
        <taxon>Amygdaloideae</taxon>
        <taxon>Amygdaleae</taxon>
        <taxon>Prunus</taxon>
    </lineage>
</organism>
<comment type="caution">
    <text evidence="8">The sequence shown here is derived from an EMBL/GenBank/DDBJ whole genome shotgun (WGS) entry which is preliminary data.</text>
</comment>
<evidence type="ECO:0000259" key="7">
    <source>
        <dbReference type="Pfam" id="PF12819"/>
    </source>
</evidence>
<keyword evidence="8" id="KW-0808">Transferase</keyword>
<protein>
    <submittedName>
        <fullName evidence="8">Senescence-induced receptor-like serine/threonine-protein kinase</fullName>
    </submittedName>
</protein>
<keyword evidence="2" id="KW-0812">Transmembrane</keyword>
<dbReference type="PANTHER" id="PTHR45631:SF202">
    <property type="entry name" value="SENESCENCE-INDUCED RECEPTOR-LIKE SERINE_THREONINE-PROTEIN KINASE"/>
    <property type="match status" value="1"/>
</dbReference>
<keyword evidence="9" id="KW-1185">Reference proteome</keyword>
<evidence type="ECO:0000256" key="4">
    <source>
        <dbReference type="ARBA" id="ARBA00022989"/>
    </source>
</evidence>
<dbReference type="AlphaFoldDB" id="A0A314XJW4"/>
<dbReference type="GO" id="GO:0016301">
    <property type="term" value="F:kinase activity"/>
    <property type="evidence" value="ECO:0007669"/>
    <property type="project" value="UniProtKB-KW"/>
</dbReference>
<dbReference type="GO" id="GO:0016020">
    <property type="term" value="C:membrane"/>
    <property type="evidence" value="ECO:0007669"/>
    <property type="project" value="UniProtKB-SubCell"/>
</dbReference>
<feature type="chain" id="PRO_5016267903" evidence="6">
    <location>
        <begin position="25"/>
        <end position="186"/>
    </location>
</feature>
<keyword evidence="8" id="KW-0418">Kinase</keyword>
<dbReference type="EMBL" id="PJQY01002587">
    <property type="protein sequence ID" value="PQP92356.1"/>
    <property type="molecule type" value="Genomic_DNA"/>
</dbReference>
<proteinExistence type="predicted"/>
<dbReference type="InterPro" id="IPR024788">
    <property type="entry name" value="Malectin-like_Carb-bd_dom"/>
</dbReference>
<evidence type="ECO:0000313" key="8">
    <source>
        <dbReference type="EMBL" id="PQP92356.1"/>
    </source>
</evidence>